<dbReference type="InterPro" id="IPR025743">
    <property type="entry name" value="TssM1_N"/>
</dbReference>
<dbReference type="Pfam" id="PF06761">
    <property type="entry name" value="IcmF-related"/>
    <property type="match status" value="1"/>
</dbReference>
<name>A0A892I0E5_9BURK</name>
<keyword evidence="6" id="KW-1185">Reference proteome</keyword>
<dbReference type="SUPFAM" id="SSF52540">
    <property type="entry name" value="P-loop containing nucleoside triphosphate hydrolases"/>
    <property type="match status" value="1"/>
</dbReference>
<proteinExistence type="predicted"/>
<keyword evidence="1" id="KW-0812">Transmembrane</keyword>
<dbReference type="InterPro" id="IPR053156">
    <property type="entry name" value="T6SS_TssM-like"/>
</dbReference>
<evidence type="ECO:0000256" key="1">
    <source>
        <dbReference type="SAM" id="Phobius"/>
    </source>
</evidence>
<dbReference type="Pfam" id="PF06744">
    <property type="entry name" value="IcmF_C"/>
    <property type="match status" value="1"/>
</dbReference>
<dbReference type="NCBIfam" id="TIGR03348">
    <property type="entry name" value="VI_IcmF"/>
    <property type="match status" value="1"/>
</dbReference>
<organism evidence="5 6">
    <name type="scientific">Burkholderia dolosa</name>
    <dbReference type="NCBI Taxonomy" id="152500"/>
    <lineage>
        <taxon>Bacteria</taxon>
        <taxon>Pseudomonadati</taxon>
        <taxon>Pseudomonadota</taxon>
        <taxon>Betaproteobacteria</taxon>
        <taxon>Burkholderiales</taxon>
        <taxon>Burkholderiaceae</taxon>
        <taxon>Burkholderia</taxon>
        <taxon>Burkholderia cepacia complex</taxon>
    </lineage>
</organism>
<evidence type="ECO:0000259" key="4">
    <source>
        <dbReference type="Pfam" id="PF14331"/>
    </source>
</evidence>
<dbReference type="GeneID" id="93126148"/>
<dbReference type="InterPro" id="IPR027417">
    <property type="entry name" value="P-loop_NTPase"/>
</dbReference>
<dbReference type="InterPro" id="IPR009612">
    <property type="entry name" value="IcmF-rel"/>
</dbReference>
<evidence type="ECO:0000313" key="5">
    <source>
        <dbReference type="EMBL" id="QRO78443.1"/>
    </source>
</evidence>
<dbReference type="Pfam" id="PF14331">
    <property type="entry name" value="IcmF-related_N"/>
    <property type="match status" value="1"/>
</dbReference>
<protein>
    <submittedName>
        <fullName evidence="5">Type VI secretion system membrane subunit TssM</fullName>
    </submittedName>
</protein>
<feature type="transmembrane region" description="Helical" evidence="1">
    <location>
        <begin position="44"/>
        <end position="66"/>
    </location>
</feature>
<feature type="domain" description="IcmF-related" evidence="3">
    <location>
        <begin position="591"/>
        <end position="912"/>
    </location>
</feature>
<sequence length="1303" mass="142862">MAYLKRLFRWLFSWRMLACAAVLLACAAVWFLGPLFVFGELHPFAGVVIRSIAIALLLGLLVLWLMRLPLSPVWVIALCVALWHVGPLFGFGEHRPLAPIAVRVLLVVAILLCYAVYGLYKLWHALRSNDALLKRFLEPSGDRPVEAGHDEARAVAMVVSKAVAQLKRLRGGTFGWRRLLEVDRHLYGLPWYMMLGTPGAGKTTAILGSGLQFPLTGQMGARSVNGIERTANCEWWFANEAVLIDTAGRYVEQDDAQDETGKTVNAAEWKELLGQLRKHRPRAPLNGAILTVSVADLVNRSDAERTALAASLRARLGELRQQLGIRFPVYVFVTKLDLLPGFTEYFQSLTADARTQIWGFTLPCDESGAPVVDGLRRHCLRELTLLEARIDAGLNNRLLEEYEGERRKRLYPLAQEFRSLSAPLADLLELVFLDSRYDDAQLQNMLRGVYFTSAEQTDAIVAADRDTVLQRLTRKLARPRAGSGASAQLRCDGAMSGHRSFFLRNVFQHVIVPEAHLVRADLKWEIRFRAMRVACHLLSVALFMWLAFSLTVSYENNRHYLAAISGKTSALAARAAAYGKAPKAAAIGGLLDGSADLPRHGDLDLDAPGGAYRYGLYVVPAIVTASDTTYLSLLKQTLLPQIVTRVERELSAQIAAQDSDDVYRTLTVYLMLYDAEHYDANAVRAWVLRDWERSDSAAPMGGRNAMARHLDALFGNARPITPTVGLNAALVQQARLFLSRNPAPKRLYERAIGAMAKEAPDNFTLAQALGLQGASLFRLVEGSRFERGVPGLYTYDGYHTLFSRRLPEFLARAQNDDDWVMGRVGKRGDLVASIQQMRVVTARSSLADEIRRQYLIDYGNYWQQFLADIRPAIGGENGRDGTLTLDLATLRALAAPDSPLVRLARAAVRETSLSIVDAPDSSSLSDLALTAVGRQSAVAKSAAIDAAKLAAQRPEQRMEKEFVDNRFAALREVTTGQADTGSGPAMTDTPGAAGGAKALQLDAILALINEQYTRVVVASNALSANSMPPALDIGTTLQTEAEKLPAPLRLVLGGIATQVADKVGQEVGGLLAMQVDTSVGQSCRRTIGGKYPFARSSQEVDVEDFNRMFAAGGVFDEFFQKSLANYVDTNAKPWRYKSLSPGMPPIKGPSLEPFERASAIREVFFRDQGAKRMAWKMDAKVAAIDPEITELLIDVDGQTQRYVHGPVMPFALSWPGPRGGAMAEVAARPAIRPDTSTIVTTGPWALFRLIERGRLTGTASASRLTLDFDFDGRHAALELMTSGQSNPLTSNLLTDFQCPGGLA</sequence>
<keyword evidence="1" id="KW-0472">Membrane</keyword>
<dbReference type="InterPro" id="IPR017731">
    <property type="entry name" value="TssM1-like"/>
</dbReference>
<gene>
    <name evidence="5" type="primary">tssM</name>
    <name evidence="5" type="ORF">I6K02_05925</name>
</gene>
<keyword evidence="1" id="KW-1133">Transmembrane helix</keyword>
<accession>A0A892I0E5</accession>
<dbReference type="PROSITE" id="PS51257">
    <property type="entry name" value="PROKAR_LIPOPROTEIN"/>
    <property type="match status" value="1"/>
</dbReference>
<evidence type="ECO:0000259" key="2">
    <source>
        <dbReference type="Pfam" id="PF06744"/>
    </source>
</evidence>
<feature type="transmembrane region" description="Helical" evidence="1">
    <location>
        <begin position="97"/>
        <end position="120"/>
    </location>
</feature>
<feature type="transmembrane region" description="Helical" evidence="1">
    <location>
        <begin position="12"/>
        <end position="32"/>
    </location>
</feature>
<evidence type="ECO:0000313" key="6">
    <source>
        <dbReference type="Proteomes" id="UP000625568"/>
    </source>
</evidence>
<dbReference type="PANTHER" id="PTHR36153:SF1">
    <property type="entry name" value="TYPE VI SECRETION SYSTEM COMPONENT TSSM1"/>
    <property type="match status" value="1"/>
</dbReference>
<reference evidence="5 6" key="1">
    <citation type="submission" date="2021-02" db="EMBL/GenBank/DDBJ databases">
        <title>FDA dAtabase for Regulatory Grade micrObial Sequences (FDA-ARGOS): Supporting development and validation of Infectious Disease Dx tests.</title>
        <authorList>
            <person name="Minogue T."/>
            <person name="Wolcott M."/>
            <person name="Wasieloski L."/>
            <person name="Aguilar W."/>
            <person name="Moore D."/>
            <person name="Jaissle J."/>
            <person name="Tallon L."/>
            <person name="Sadzewicz L."/>
            <person name="Zhao X."/>
            <person name="Boylan J."/>
            <person name="Ott S."/>
            <person name="Bowen H."/>
            <person name="Vavikolanu K."/>
            <person name="Mehta A."/>
            <person name="Aluvathingal J."/>
            <person name="Nadendla S."/>
            <person name="Yan Y."/>
            <person name="Sichtig H."/>
        </authorList>
    </citation>
    <scope>NUCLEOTIDE SEQUENCE [LARGE SCALE GENOMIC DNA]</scope>
    <source>
        <strain evidence="5 6">FDAARGOS_1272</strain>
    </source>
</reference>
<dbReference type="PANTHER" id="PTHR36153">
    <property type="entry name" value="INNER MEMBRANE PROTEIN-RELATED"/>
    <property type="match status" value="1"/>
</dbReference>
<dbReference type="Proteomes" id="UP000625568">
    <property type="component" value="Chromosome 1"/>
</dbReference>
<feature type="domain" description="Type VI secretion system IcmF C-terminal" evidence="2">
    <location>
        <begin position="1180"/>
        <end position="1281"/>
    </location>
</feature>
<dbReference type="EMBL" id="CP069482">
    <property type="protein sequence ID" value="QRO78443.1"/>
    <property type="molecule type" value="Genomic_DNA"/>
</dbReference>
<feature type="transmembrane region" description="Helical" evidence="1">
    <location>
        <begin position="533"/>
        <end position="554"/>
    </location>
</feature>
<dbReference type="RefSeq" id="WP_006763102.1">
    <property type="nucleotide sequence ID" value="NZ_CABVPR010000030.1"/>
</dbReference>
<dbReference type="InterPro" id="IPR010623">
    <property type="entry name" value="IcmF_C"/>
</dbReference>
<feature type="domain" description="Type VI secretion system component TssM1 N-terminal" evidence="4">
    <location>
        <begin position="264"/>
        <end position="538"/>
    </location>
</feature>
<evidence type="ECO:0000259" key="3">
    <source>
        <dbReference type="Pfam" id="PF06761"/>
    </source>
</evidence>
<feature type="transmembrane region" description="Helical" evidence="1">
    <location>
        <begin position="73"/>
        <end position="91"/>
    </location>
</feature>